<dbReference type="EMBL" id="CP106877">
    <property type="protein sequence ID" value="WAA12899.1"/>
    <property type="molecule type" value="Genomic_DNA"/>
</dbReference>
<name>A0A9E8RZ75_9BACI</name>
<organism evidence="1 2">
    <name type="scientific">Fervidibacillus halotolerans</name>
    <dbReference type="NCBI Taxonomy" id="2980027"/>
    <lineage>
        <taxon>Bacteria</taxon>
        <taxon>Bacillati</taxon>
        <taxon>Bacillota</taxon>
        <taxon>Bacilli</taxon>
        <taxon>Bacillales</taxon>
        <taxon>Bacillaceae</taxon>
        <taxon>Fervidibacillus</taxon>
    </lineage>
</organism>
<keyword evidence="2" id="KW-1185">Reference proteome</keyword>
<accession>A0A9E8RZ75</accession>
<dbReference type="Proteomes" id="UP001164726">
    <property type="component" value="Chromosome"/>
</dbReference>
<dbReference type="AlphaFoldDB" id="A0A9E8RZ75"/>
<dbReference type="KEGG" id="fhl:OE105_01770"/>
<proteinExistence type="predicted"/>
<reference evidence="1" key="1">
    <citation type="submission" date="2022-09" db="EMBL/GenBank/DDBJ databases">
        <title>Complete Genomes of Fervidibacillus albus and Fervidibacillus halotolerans isolated from tidal flat sediments.</title>
        <authorList>
            <person name="Kwon K.K."/>
            <person name="Yang S.-H."/>
            <person name="Park M.J."/>
            <person name="Oh H.-M."/>
        </authorList>
    </citation>
    <scope>NUCLEOTIDE SEQUENCE</scope>
    <source>
        <strain evidence="1">MEBiC13594</strain>
    </source>
</reference>
<gene>
    <name evidence="1" type="ORF">OE105_01770</name>
</gene>
<protein>
    <submittedName>
        <fullName evidence="1">Uncharacterized protein</fullName>
    </submittedName>
</protein>
<evidence type="ECO:0000313" key="2">
    <source>
        <dbReference type="Proteomes" id="UP001164726"/>
    </source>
</evidence>
<evidence type="ECO:0000313" key="1">
    <source>
        <dbReference type="EMBL" id="WAA12899.1"/>
    </source>
</evidence>
<sequence>MDKSIVAMFFAEQERSFSNEEIALFKRYIEENVVHTDNTFEFFEENLSYYAFRYTSEYYFSPAEYFHVNADLIKTNELMKNMMLYERAIEWHNQTVHPQNSEYVLKKEKYIDIVDAPERVRLISEFLNRFDQRDYFITDLLIYIEGEIYKYLPKKEFLFKWKNQDATMMEKLMEQNYFSIETLEPTLLQEKNPILIFPIFIPIRKMLFFGEFGYKSSLIEYGKLLQRIRGFFDEQNTAYAMIELFENHKLNVLLGLDGVERSIQAFFVAK</sequence>
<dbReference type="RefSeq" id="WP_275421031.1">
    <property type="nucleotide sequence ID" value="NZ_CP106877.1"/>
</dbReference>